<name>A0ABP3MUL0_SACER</name>
<proteinExistence type="predicted"/>
<dbReference type="EMBL" id="BAAAGS010000017">
    <property type="protein sequence ID" value="GAA0528212.1"/>
    <property type="molecule type" value="Genomic_DNA"/>
</dbReference>
<evidence type="ECO:0000259" key="1">
    <source>
        <dbReference type="PROSITE" id="PS51819"/>
    </source>
</evidence>
<evidence type="ECO:0000313" key="2">
    <source>
        <dbReference type="EMBL" id="GAA0528212.1"/>
    </source>
</evidence>
<dbReference type="Proteomes" id="UP001500729">
    <property type="component" value="Unassembled WGS sequence"/>
</dbReference>
<comment type="caution">
    <text evidence="2">The sequence shown here is derived from an EMBL/GenBank/DDBJ whole genome shotgun (WGS) entry which is preliminary data.</text>
</comment>
<dbReference type="InterPro" id="IPR004360">
    <property type="entry name" value="Glyas_Fos-R_dOase_dom"/>
</dbReference>
<organism evidence="2 3">
    <name type="scientific">Saccharopolyspora erythraea</name>
    <name type="common">Streptomyces erythraeus</name>
    <dbReference type="NCBI Taxonomy" id="1836"/>
    <lineage>
        <taxon>Bacteria</taxon>
        <taxon>Bacillati</taxon>
        <taxon>Actinomycetota</taxon>
        <taxon>Actinomycetes</taxon>
        <taxon>Pseudonocardiales</taxon>
        <taxon>Pseudonocardiaceae</taxon>
        <taxon>Saccharopolyspora</taxon>
    </lineage>
</organism>
<dbReference type="Pfam" id="PF00903">
    <property type="entry name" value="Glyoxalase"/>
    <property type="match status" value="1"/>
</dbReference>
<dbReference type="Gene3D" id="3.10.180.10">
    <property type="entry name" value="2,3-Dihydroxybiphenyl 1,2-Dioxygenase, domain 1"/>
    <property type="match status" value="1"/>
</dbReference>
<dbReference type="InterPro" id="IPR037523">
    <property type="entry name" value="VOC_core"/>
</dbReference>
<keyword evidence="3" id="KW-1185">Reference proteome</keyword>
<sequence length="127" mass="14283">MSVDLNHTIVHCKDRHASAKFLADLLDLEVLPDLGPFTPVETANGVTLDFADSDEIRPNHYAFLVTDEEFDRIFGRIREAGIDYWADPHHTKPGEINHEHGGRGVYFDDPNGHVLEAITAPYQYPDA</sequence>
<dbReference type="SUPFAM" id="SSF54593">
    <property type="entry name" value="Glyoxalase/Bleomycin resistance protein/Dihydroxybiphenyl dioxygenase"/>
    <property type="match status" value="1"/>
</dbReference>
<feature type="domain" description="VOC" evidence="1">
    <location>
        <begin position="4"/>
        <end position="120"/>
    </location>
</feature>
<evidence type="ECO:0000313" key="3">
    <source>
        <dbReference type="Proteomes" id="UP001500729"/>
    </source>
</evidence>
<gene>
    <name evidence="2" type="ORF">GCM10009533_29350</name>
</gene>
<dbReference type="PROSITE" id="PS51819">
    <property type="entry name" value="VOC"/>
    <property type="match status" value="1"/>
</dbReference>
<protein>
    <submittedName>
        <fullName evidence="2">VOC family protein</fullName>
    </submittedName>
</protein>
<dbReference type="CDD" id="cd08351">
    <property type="entry name" value="ChaP_like"/>
    <property type="match status" value="1"/>
</dbReference>
<reference evidence="3" key="1">
    <citation type="journal article" date="2019" name="Int. J. Syst. Evol. Microbiol.">
        <title>The Global Catalogue of Microorganisms (GCM) 10K type strain sequencing project: providing services to taxonomists for standard genome sequencing and annotation.</title>
        <authorList>
            <consortium name="The Broad Institute Genomics Platform"/>
            <consortium name="The Broad Institute Genome Sequencing Center for Infectious Disease"/>
            <person name="Wu L."/>
            <person name="Ma J."/>
        </authorList>
    </citation>
    <scope>NUCLEOTIDE SEQUENCE [LARGE SCALE GENOMIC DNA]</scope>
    <source>
        <strain evidence="3">JCM 10303</strain>
    </source>
</reference>
<dbReference type="RefSeq" id="WP_009951654.1">
    <property type="nucleotide sequence ID" value="NZ_BAAAGS010000017.1"/>
</dbReference>
<dbReference type="InterPro" id="IPR029068">
    <property type="entry name" value="Glyas_Bleomycin-R_OHBP_Dase"/>
</dbReference>
<accession>A0ABP3MUL0</accession>